<sequence length="168" mass="19562">MSNVLGEYVINNEDAKVIILKNITIKILDNDYTFYKGNIYDMHGYYYIVENDEIELYYTIKIQDNVPISISGRYTSQLCYICIDDWSSEGEKCLIGLMSEPYKDTKLASILDVEEEINEDCISEETPHKDRQMYAWNGENGGIIVVKEGAYIWSEENNRYVELNKEMS</sequence>
<name>A0ABT4CYM3_9CLOT</name>
<protein>
    <submittedName>
        <fullName evidence="1">Uncharacterized protein</fullName>
    </submittedName>
</protein>
<dbReference type="EMBL" id="JAPQER010000002">
    <property type="protein sequence ID" value="MCY6484086.1"/>
    <property type="molecule type" value="Genomic_DNA"/>
</dbReference>
<organism evidence="1 2">
    <name type="scientific">Clostridium aestuarii</name>
    <dbReference type="NCBI Taxonomy" id="338193"/>
    <lineage>
        <taxon>Bacteria</taxon>
        <taxon>Bacillati</taxon>
        <taxon>Bacillota</taxon>
        <taxon>Clostridia</taxon>
        <taxon>Eubacteriales</taxon>
        <taxon>Clostridiaceae</taxon>
        <taxon>Clostridium</taxon>
    </lineage>
</organism>
<keyword evidence="2" id="KW-1185">Reference proteome</keyword>
<proteinExistence type="predicted"/>
<accession>A0ABT4CYM3</accession>
<evidence type="ECO:0000313" key="1">
    <source>
        <dbReference type="EMBL" id="MCY6484086.1"/>
    </source>
</evidence>
<dbReference type="Proteomes" id="UP001078443">
    <property type="component" value="Unassembled WGS sequence"/>
</dbReference>
<dbReference type="RefSeq" id="WP_268040358.1">
    <property type="nucleotide sequence ID" value="NZ_JAPQER010000002.1"/>
</dbReference>
<gene>
    <name evidence="1" type="ORF">OW763_06935</name>
</gene>
<evidence type="ECO:0000313" key="2">
    <source>
        <dbReference type="Proteomes" id="UP001078443"/>
    </source>
</evidence>
<comment type="caution">
    <text evidence="1">The sequence shown here is derived from an EMBL/GenBank/DDBJ whole genome shotgun (WGS) entry which is preliminary data.</text>
</comment>
<reference evidence="1" key="1">
    <citation type="submission" date="2022-12" db="EMBL/GenBank/DDBJ databases">
        <authorList>
            <person name="Wang J."/>
        </authorList>
    </citation>
    <scope>NUCLEOTIDE SEQUENCE</scope>
    <source>
        <strain evidence="1">HY-45-18</strain>
    </source>
</reference>